<feature type="transmembrane region" description="Helical" evidence="9">
    <location>
        <begin position="192"/>
        <end position="214"/>
    </location>
</feature>
<evidence type="ECO:0000256" key="5">
    <source>
        <dbReference type="ARBA" id="ARBA00023136"/>
    </source>
</evidence>
<keyword evidence="5 9" id="KW-0472">Membrane</keyword>
<dbReference type="InterPro" id="IPR000276">
    <property type="entry name" value="GPCR_Rhodpsn"/>
</dbReference>
<feature type="transmembrane region" description="Helical" evidence="9">
    <location>
        <begin position="220"/>
        <end position="243"/>
    </location>
</feature>
<dbReference type="EMBL" id="CATNWA010004420">
    <property type="protein sequence ID" value="CAI9547819.1"/>
    <property type="molecule type" value="Genomic_DNA"/>
</dbReference>
<proteinExistence type="predicted"/>
<protein>
    <recommendedName>
        <fullName evidence="10">G-protein coupled receptors family 1 profile domain-containing protein</fullName>
    </recommendedName>
</protein>
<evidence type="ECO:0000256" key="6">
    <source>
        <dbReference type="ARBA" id="ARBA00023170"/>
    </source>
</evidence>
<evidence type="ECO:0000259" key="10">
    <source>
        <dbReference type="PROSITE" id="PS50262"/>
    </source>
</evidence>
<evidence type="ECO:0000256" key="4">
    <source>
        <dbReference type="ARBA" id="ARBA00023040"/>
    </source>
</evidence>
<dbReference type="PANTHER" id="PTHR24232">
    <property type="entry name" value="G-PROTEIN COUPLED RECEPTOR"/>
    <property type="match status" value="1"/>
</dbReference>
<dbReference type="PROSITE" id="PS50262">
    <property type="entry name" value="G_PROTEIN_RECEP_F1_2"/>
    <property type="match status" value="1"/>
</dbReference>
<comment type="caution">
    <text evidence="11">The sequence shown here is derived from an EMBL/GenBank/DDBJ whole genome shotgun (WGS) entry which is preliminary data.</text>
</comment>
<evidence type="ECO:0000256" key="1">
    <source>
        <dbReference type="ARBA" id="ARBA00004141"/>
    </source>
</evidence>
<evidence type="ECO:0000256" key="9">
    <source>
        <dbReference type="SAM" id="Phobius"/>
    </source>
</evidence>
<dbReference type="SUPFAM" id="SSF81321">
    <property type="entry name" value="Family A G protein-coupled receptor-like"/>
    <property type="match status" value="1"/>
</dbReference>
<name>A0ABN9BJS7_9NEOB</name>
<evidence type="ECO:0000313" key="12">
    <source>
        <dbReference type="Proteomes" id="UP001162483"/>
    </source>
</evidence>
<feature type="transmembrane region" description="Helical" evidence="9">
    <location>
        <begin position="148"/>
        <end position="172"/>
    </location>
</feature>
<dbReference type="InterPro" id="IPR017452">
    <property type="entry name" value="GPCR_Rhodpsn_7TM"/>
</dbReference>
<keyword evidence="3 9" id="KW-1133">Transmembrane helix</keyword>
<dbReference type="PANTHER" id="PTHR24232:SF20">
    <property type="entry name" value="PROTEINASE-ACTIVATED RECEPTOR 1"/>
    <property type="match status" value="1"/>
</dbReference>
<keyword evidence="2 9" id="KW-0812">Transmembrane</keyword>
<evidence type="ECO:0000256" key="7">
    <source>
        <dbReference type="ARBA" id="ARBA00023180"/>
    </source>
</evidence>
<gene>
    <name evidence="11" type="ORF">SPARVUS_LOCUS3055200</name>
</gene>
<feature type="transmembrane region" description="Helical" evidence="9">
    <location>
        <begin position="54"/>
        <end position="77"/>
    </location>
</feature>
<sequence>MAIIVCVFKIKVKTPAVVYMLNLAAADVLFVSLLPFNIAYWFSGNNWNVRDGMCCFVTAAFYCNMYCSILLMTSISVDRVLGCGLHNEGSYLENKEESLAGLLLHLDNINSQLTTSSYIQTDYVQYIDTLNNTTCHDVLDVVDIKNFYMYYFATFSLVFFFLPLVITTICYIGIIRTLSTKDIENSCKKKRVVILAIVVFFAFLICFGPLFIIFVSLITLMTLCILPIFCVLVSVVSALVWILSSITTLLQSIGSVHTVCWAVKS</sequence>
<keyword evidence="4" id="KW-0297">G-protein coupled receptor</keyword>
<dbReference type="PRINTS" id="PR00908">
    <property type="entry name" value="THROMBINR"/>
</dbReference>
<dbReference type="PRINTS" id="PR00237">
    <property type="entry name" value="GPCRRHODOPSN"/>
</dbReference>
<feature type="transmembrane region" description="Helical" evidence="9">
    <location>
        <begin position="17"/>
        <end position="42"/>
    </location>
</feature>
<organism evidence="11 12">
    <name type="scientific">Staurois parvus</name>
    <dbReference type="NCBI Taxonomy" id="386267"/>
    <lineage>
        <taxon>Eukaryota</taxon>
        <taxon>Metazoa</taxon>
        <taxon>Chordata</taxon>
        <taxon>Craniata</taxon>
        <taxon>Vertebrata</taxon>
        <taxon>Euteleostomi</taxon>
        <taxon>Amphibia</taxon>
        <taxon>Batrachia</taxon>
        <taxon>Anura</taxon>
        <taxon>Neobatrachia</taxon>
        <taxon>Ranoidea</taxon>
        <taxon>Ranidae</taxon>
        <taxon>Staurois</taxon>
    </lineage>
</organism>
<keyword evidence="6" id="KW-0675">Receptor</keyword>
<evidence type="ECO:0000256" key="3">
    <source>
        <dbReference type="ARBA" id="ARBA00022989"/>
    </source>
</evidence>
<dbReference type="Proteomes" id="UP001162483">
    <property type="component" value="Unassembled WGS sequence"/>
</dbReference>
<feature type="domain" description="G-protein coupled receptors family 1 profile" evidence="10">
    <location>
        <begin position="1"/>
        <end position="251"/>
    </location>
</feature>
<dbReference type="Pfam" id="PF00001">
    <property type="entry name" value="7tm_1"/>
    <property type="match status" value="1"/>
</dbReference>
<dbReference type="InterPro" id="IPR000935">
    <property type="entry name" value="Thrmbn_rcpt"/>
</dbReference>
<keyword evidence="8" id="KW-0807">Transducer</keyword>
<evidence type="ECO:0000256" key="8">
    <source>
        <dbReference type="ARBA" id="ARBA00023224"/>
    </source>
</evidence>
<dbReference type="Gene3D" id="1.20.1070.10">
    <property type="entry name" value="Rhodopsin 7-helix transmembrane proteins"/>
    <property type="match status" value="1"/>
</dbReference>
<comment type="subcellular location">
    <subcellularLocation>
        <location evidence="1">Membrane</location>
        <topology evidence="1">Multi-pass membrane protein</topology>
    </subcellularLocation>
</comment>
<keyword evidence="12" id="KW-1185">Reference proteome</keyword>
<accession>A0ABN9BJS7</accession>
<evidence type="ECO:0000256" key="2">
    <source>
        <dbReference type="ARBA" id="ARBA00022692"/>
    </source>
</evidence>
<keyword evidence="7" id="KW-0325">Glycoprotein</keyword>
<reference evidence="11" key="1">
    <citation type="submission" date="2023-05" db="EMBL/GenBank/DDBJ databases">
        <authorList>
            <person name="Stuckert A."/>
        </authorList>
    </citation>
    <scope>NUCLEOTIDE SEQUENCE</scope>
</reference>
<evidence type="ECO:0000313" key="11">
    <source>
        <dbReference type="EMBL" id="CAI9547819.1"/>
    </source>
</evidence>